<dbReference type="OrthoDB" id="5326588at2759"/>
<protein>
    <submittedName>
        <fullName evidence="1">Uncharacterized protein</fullName>
    </submittedName>
</protein>
<proteinExistence type="predicted"/>
<dbReference type="EMBL" id="BGPR01011510">
    <property type="protein sequence ID" value="GBN51678.1"/>
    <property type="molecule type" value="Genomic_DNA"/>
</dbReference>
<comment type="caution">
    <text evidence="1">The sequence shown here is derived from an EMBL/GenBank/DDBJ whole genome shotgun (WGS) entry which is preliminary data.</text>
</comment>
<dbReference type="Proteomes" id="UP000499080">
    <property type="component" value="Unassembled WGS sequence"/>
</dbReference>
<accession>A0A4Y2PI73</accession>
<gene>
    <name evidence="1" type="ORF">AVEN_61033_1</name>
</gene>
<dbReference type="AlphaFoldDB" id="A0A4Y2PI73"/>
<sequence length="131" mass="15306">MLVFSLRNVEQCAYGMEYSRRDISELEEGIVIFLLHNVTNMESRLPAMLVLWLGREFYRGKYRITDSSQVWTPDFGDKLGDHFGDKLMIPENATLFSISLLGKKIPLNVRETSMRRHGMSGRVYKGWSWIR</sequence>
<evidence type="ECO:0000313" key="1">
    <source>
        <dbReference type="EMBL" id="GBN51678.1"/>
    </source>
</evidence>
<organism evidence="1 2">
    <name type="scientific">Araneus ventricosus</name>
    <name type="common">Orbweaver spider</name>
    <name type="synonym">Epeira ventricosa</name>
    <dbReference type="NCBI Taxonomy" id="182803"/>
    <lineage>
        <taxon>Eukaryota</taxon>
        <taxon>Metazoa</taxon>
        <taxon>Ecdysozoa</taxon>
        <taxon>Arthropoda</taxon>
        <taxon>Chelicerata</taxon>
        <taxon>Arachnida</taxon>
        <taxon>Araneae</taxon>
        <taxon>Araneomorphae</taxon>
        <taxon>Entelegynae</taxon>
        <taxon>Araneoidea</taxon>
        <taxon>Araneidae</taxon>
        <taxon>Araneus</taxon>
    </lineage>
</organism>
<evidence type="ECO:0000313" key="2">
    <source>
        <dbReference type="Proteomes" id="UP000499080"/>
    </source>
</evidence>
<reference evidence="1 2" key="1">
    <citation type="journal article" date="2019" name="Sci. Rep.">
        <title>Orb-weaving spider Araneus ventricosus genome elucidates the spidroin gene catalogue.</title>
        <authorList>
            <person name="Kono N."/>
            <person name="Nakamura H."/>
            <person name="Ohtoshi R."/>
            <person name="Moran D.A.P."/>
            <person name="Shinohara A."/>
            <person name="Yoshida Y."/>
            <person name="Fujiwara M."/>
            <person name="Mori M."/>
            <person name="Tomita M."/>
            <person name="Arakawa K."/>
        </authorList>
    </citation>
    <scope>NUCLEOTIDE SEQUENCE [LARGE SCALE GENOMIC DNA]</scope>
</reference>
<name>A0A4Y2PI73_ARAVE</name>
<keyword evidence="2" id="KW-1185">Reference proteome</keyword>